<dbReference type="InterPro" id="IPR000232">
    <property type="entry name" value="HSF_DNA-bd"/>
</dbReference>
<dbReference type="SMART" id="SM00415">
    <property type="entry name" value="HSF"/>
    <property type="match status" value="1"/>
</dbReference>
<gene>
    <name evidence="7" type="primary">HSF5</name>
    <name evidence="7" type="ORF">AV530_010152</name>
</gene>
<reference evidence="7 8" key="1">
    <citation type="submission" date="2016-02" db="EMBL/GenBank/DDBJ databases">
        <title>Band-tailed pigeon sequencing and assembly.</title>
        <authorList>
            <person name="Soares A.E."/>
            <person name="Novak B.J."/>
            <person name="Rice E.S."/>
            <person name="O'Connell B."/>
            <person name="Chang D."/>
            <person name="Weber S."/>
            <person name="Shapiro B."/>
        </authorList>
    </citation>
    <scope>NUCLEOTIDE SEQUENCE [LARGE SCALE GENOMIC DNA]</scope>
    <source>
        <strain evidence="7">BTP2013</strain>
        <tissue evidence="7">Blood</tissue>
    </source>
</reference>
<comment type="subcellular location">
    <subcellularLocation>
        <location evidence="1">Nucleus</location>
    </subcellularLocation>
</comment>
<protein>
    <submittedName>
        <fullName evidence="7">Heat shock factor protein 5</fullName>
    </submittedName>
</protein>
<proteinExistence type="inferred from homology"/>
<dbReference type="SUPFAM" id="SSF46785">
    <property type="entry name" value="Winged helix' DNA-binding domain"/>
    <property type="match status" value="1"/>
</dbReference>
<dbReference type="InterPro" id="IPR036390">
    <property type="entry name" value="WH_DNA-bd_sf"/>
</dbReference>
<dbReference type="PANTHER" id="PTHR10015">
    <property type="entry name" value="HEAT SHOCK TRANSCRIPTION FACTOR"/>
    <property type="match status" value="1"/>
</dbReference>
<evidence type="ECO:0000256" key="3">
    <source>
        <dbReference type="ARBA" id="ARBA00023125"/>
    </source>
</evidence>
<dbReference type="Gene3D" id="1.10.10.10">
    <property type="entry name" value="Winged helix-like DNA-binding domain superfamily/Winged helix DNA-binding domain"/>
    <property type="match status" value="1"/>
</dbReference>
<feature type="domain" description="HSF-type DNA-binding" evidence="6">
    <location>
        <begin position="11"/>
        <end position="129"/>
    </location>
</feature>
<dbReference type="GO" id="GO:0003700">
    <property type="term" value="F:DNA-binding transcription factor activity"/>
    <property type="evidence" value="ECO:0007669"/>
    <property type="project" value="InterPro"/>
</dbReference>
<dbReference type="GO" id="GO:0043565">
    <property type="term" value="F:sequence-specific DNA binding"/>
    <property type="evidence" value="ECO:0007669"/>
    <property type="project" value="InterPro"/>
</dbReference>
<dbReference type="STRING" id="372326.A0A1V4K4J7"/>
<name>A0A1V4K4J7_PATFA</name>
<dbReference type="EMBL" id="LSYS01004643">
    <property type="protein sequence ID" value="OPJ79392.1"/>
    <property type="molecule type" value="Genomic_DNA"/>
</dbReference>
<dbReference type="InterPro" id="IPR036388">
    <property type="entry name" value="WH-like_DNA-bd_sf"/>
</dbReference>
<evidence type="ECO:0000256" key="5">
    <source>
        <dbReference type="RuleBase" id="RU004020"/>
    </source>
</evidence>
<dbReference type="OrthoDB" id="6418155at2759"/>
<dbReference type="GO" id="GO:0005634">
    <property type="term" value="C:nucleus"/>
    <property type="evidence" value="ECO:0007669"/>
    <property type="project" value="UniProtKB-SubCell"/>
</dbReference>
<keyword evidence="8" id="KW-1185">Reference proteome</keyword>
<comment type="caution">
    <text evidence="7">The sequence shown here is derived from an EMBL/GenBank/DDBJ whole genome shotgun (WGS) entry which is preliminary data.</text>
</comment>
<evidence type="ECO:0000313" key="8">
    <source>
        <dbReference type="Proteomes" id="UP000190648"/>
    </source>
</evidence>
<evidence type="ECO:0000313" key="7">
    <source>
        <dbReference type="EMBL" id="OPJ79392.1"/>
    </source>
</evidence>
<evidence type="ECO:0000259" key="6">
    <source>
        <dbReference type="SMART" id="SM00415"/>
    </source>
</evidence>
<accession>A0A1V4K4J7</accession>
<keyword evidence="4" id="KW-0539">Nucleus</keyword>
<comment type="similarity">
    <text evidence="2 5">Belongs to the HSF family.</text>
</comment>
<evidence type="ECO:0000256" key="1">
    <source>
        <dbReference type="ARBA" id="ARBA00004123"/>
    </source>
</evidence>
<organism evidence="7 8">
    <name type="scientific">Patagioenas fasciata monilis</name>
    <dbReference type="NCBI Taxonomy" id="372326"/>
    <lineage>
        <taxon>Eukaryota</taxon>
        <taxon>Metazoa</taxon>
        <taxon>Chordata</taxon>
        <taxon>Craniata</taxon>
        <taxon>Vertebrata</taxon>
        <taxon>Euteleostomi</taxon>
        <taxon>Archelosauria</taxon>
        <taxon>Archosauria</taxon>
        <taxon>Dinosauria</taxon>
        <taxon>Saurischia</taxon>
        <taxon>Theropoda</taxon>
        <taxon>Coelurosauria</taxon>
        <taxon>Aves</taxon>
        <taxon>Neognathae</taxon>
        <taxon>Neoaves</taxon>
        <taxon>Columbimorphae</taxon>
        <taxon>Columbiformes</taxon>
        <taxon>Columbidae</taxon>
        <taxon>Patagioenas</taxon>
    </lineage>
</organism>
<dbReference type="Pfam" id="PF00447">
    <property type="entry name" value="HSF_DNA-bind"/>
    <property type="match status" value="1"/>
</dbReference>
<evidence type="ECO:0000256" key="2">
    <source>
        <dbReference type="ARBA" id="ARBA00006403"/>
    </source>
</evidence>
<keyword evidence="3" id="KW-0238">DNA-binding</keyword>
<sequence length="226" mass="24944">MEESQLPPSVNPSNFPAKLWRLVNSPRFRSICWDARGEGLLIDQPLFERELLGAGPDRAVGPAGDGAAEAIDLFKTKNFTSFVRQLNLYGFRKLLPGPRDSGAARPLLHFHSPHFRRDRPELLVQLKRLTSANKKKLAAGLEVTNRPPNRFQRLFGSVLCGDRPLPPATAAGANGEWGNGVWGFGERWGLKIGTQREEGGLAWPGWCCSVHLVWGSSSSCRSICCQ</sequence>
<dbReference type="Proteomes" id="UP000190648">
    <property type="component" value="Unassembled WGS sequence"/>
</dbReference>
<keyword evidence="7" id="KW-0346">Stress response</keyword>
<dbReference type="AlphaFoldDB" id="A0A1V4K4J7"/>
<evidence type="ECO:0000256" key="4">
    <source>
        <dbReference type="ARBA" id="ARBA00023242"/>
    </source>
</evidence>
<dbReference type="PANTHER" id="PTHR10015:SF278">
    <property type="entry name" value="HEAT SHOCK FACTOR PROTEIN 5"/>
    <property type="match status" value="1"/>
</dbReference>